<organism evidence="1 2">
    <name type="scientific">Trifolium medium</name>
    <dbReference type="NCBI Taxonomy" id="97028"/>
    <lineage>
        <taxon>Eukaryota</taxon>
        <taxon>Viridiplantae</taxon>
        <taxon>Streptophyta</taxon>
        <taxon>Embryophyta</taxon>
        <taxon>Tracheophyta</taxon>
        <taxon>Spermatophyta</taxon>
        <taxon>Magnoliopsida</taxon>
        <taxon>eudicotyledons</taxon>
        <taxon>Gunneridae</taxon>
        <taxon>Pentapetalae</taxon>
        <taxon>rosids</taxon>
        <taxon>fabids</taxon>
        <taxon>Fabales</taxon>
        <taxon>Fabaceae</taxon>
        <taxon>Papilionoideae</taxon>
        <taxon>50 kb inversion clade</taxon>
        <taxon>NPAAA clade</taxon>
        <taxon>Hologalegina</taxon>
        <taxon>IRL clade</taxon>
        <taxon>Trifolieae</taxon>
        <taxon>Trifolium</taxon>
    </lineage>
</organism>
<dbReference type="AlphaFoldDB" id="A0A392SAZ2"/>
<sequence>MIHRLSPHDLTVISESMVELTPYVESFPDQGIQMVCPVDGFPMAVQVKKKLMFEGKHNHKKMDELT</sequence>
<dbReference type="EMBL" id="LXQA010338917">
    <property type="protein sequence ID" value="MCI45045.1"/>
    <property type="molecule type" value="Genomic_DNA"/>
</dbReference>
<proteinExistence type="predicted"/>
<protein>
    <submittedName>
        <fullName evidence="1">Uncharacterized protein</fullName>
    </submittedName>
</protein>
<dbReference type="Proteomes" id="UP000265520">
    <property type="component" value="Unassembled WGS sequence"/>
</dbReference>
<keyword evidence="2" id="KW-1185">Reference proteome</keyword>
<comment type="caution">
    <text evidence="1">The sequence shown here is derived from an EMBL/GenBank/DDBJ whole genome shotgun (WGS) entry which is preliminary data.</text>
</comment>
<evidence type="ECO:0000313" key="1">
    <source>
        <dbReference type="EMBL" id="MCI45045.1"/>
    </source>
</evidence>
<evidence type="ECO:0000313" key="2">
    <source>
        <dbReference type="Proteomes" id="UP000265520"/>
    </source>
</evidence>
<reference evidence="1 2" key="1">
    <citation type="journal article" date="2018" name="Front. Plant Sci.">
        <title>Red Clover (Trifolium pratense) and Zigzag Clover (T. medium) - A Picture of Genomic Similarities and Differences.</title>
        <authorList>
            <person name="Dluhosova J."/>
            <person name="Istvanek J."/>
            <person name="Nedelnik J."/>
            <person name="Repkova J."/>
        </authorList>
    </citation>
    <scope>NUCLEOTIDE SEQUENCE [LARGE SCALE GENOMIC DNA]</scope>
    <source>
        <strain evidence="2">cv. 10/8</strain>
        <tissue evidence="1">Leaf</tissue>
    </source>
</reference>
<accession>A0A392SAZ2</accession>
<name>A0A392SAZ2_9FABA</name>